<keyword evidence="4 7" id="KW-0812">Transmembrane</keyword>
<comment type="caution">
    <text evidence="7">Lacks conserved residue(s) required for the propagation of feature annotation.</text>
</comment>
<evidence type="ECO:0000256" key="7">
    <source>
        <dbReference type="RuleBase" id="RU361216"/>
    </source>
</evidence>
<comment type="caution">
    <text evidence="8">The sequence shown here is derived from an EMBL/GenBank/DDBJ whole genome shotgun (WGS) entry which is preliminary data.</text>
</comment>
<feature type="transmembrane region" description="Helical" evidence="7">
    <location>
        <begin position="14"/>
        <end position="33"/>
    </location>
</feature>
<dbReference type="SUPFAM" id="SSF118215">
    <property type="entry name" value="Proton glutamate symport protein"/>
    <property type="match status" value="1"/>
</dbReference>
<dbReference type="Pfam" id="PF00375">
    <property type="entry name" value="SDF"/>
    <property type="match status" value="1"/>
</dbReference>
<evidence type="ECO:0000313" key="9">
    <source>
        <dbReference type="Proteomes" id="UP001054837"/>
    </source>
</evidence>
<gene>
    <name evidence="8" type="ORF">CDAR_288781</name>
</gene>
<dbReference type="GO" id="GO:0015501">
    <property type="term" value="F:glutamate:sodium symporter activity"/>
    <property type="evidence" value="ECO:0007669"/>
    <property type="project" value="TreeGrafter"/>
</dbReference>
<comment type="similarity">
    <text evidence="2 7">Belongs to the dicarboxylate/amino acid:cation symporter (DAACS) (TC 2.A.23) family.</text>
</comment>
<evidence type="ECO:0000256" key="5">
    <source>
        <dbReference type="ARBA" id="ARBA00022989"/>
    </source>
</evidence>
<keyword evidence="5 7" id="KW-1133">Transmembrane helix</keyword>
<dbReference type="AlphaFoldDB" id="A0AAV4UEZ0"/>
<evidence type="ECO:0000313" key="8">
    <source>
        <dbReference type="EMBL" id="GIY56347.1"/>
    </source>
</evidence>
<dbReference type="InterPro" id="IPR050746">
    <property type="entry name" value="DAACS"/>
</dbReference>
<keyword evidence="7" id="KW-0769">Symport</keyword>
<dbReference type="InterPro" id="IPR001991">
    <property type="entry name" value="Na-dicarboxylate_symporter"/>
</dbReference>
<evidence type="ECO:0000256" key="1">
    <source>
        <dbReference type="ARBA" id="ARBA00004141"/>
    </source>
</evidence>
<reference evidence="8 9" key="1">
    <citation type="submission" date="2021-06" db="EMBL/GenBank/DDBJ databases">
        <title>Caerostris darwini draft genome.</title>
        <authorList>
            <person name="Kono N."/>
            <person name="Arakawa K."/>
        </authorList>
    </citation>
    <scope>NUCLEOTIDE SEQUENCE [LARGE SCALE GENOMIC DNA]</scope>
</reference>
<dbReference type="GO" id="GO:0005886">
    <property type="term" value="C:plasma membrane"/>
    <property type="evidence" value="ECO:0007669"/>
    <property type="project" value="TreeGrafter"/>
</dbReference>
<evidence type="ECO:0000256" key="6">
    <source>
        <dbReference type="ARBA" id="ARBA00023136"/>
    </source>
</evidence>
<dbReference type="Gene3D" id="1.10.3860.10">
    <property type="entry name" value="Sodium:dicarboxylate symporter"/>
    <property type="match status" value="1"/>
</dbReference>
<dbReference type="PANTHER" id="PTHR11958:SF63">
    <property type="entry name" value="AMINO ACID TRANSPORTER"/>
    <property type="match status" value="1"/>
</dbReference>
<keyword evidence="3 7" id="KW-0813">Transport</keyword>
<keyword evidence="6 7" id="KW-0472">Membrane</keyword>
<dbReference type="GO" id="GO:0015175">
    <property type="term" value="F:neutral L-amino acid transmembrane transporter activity"/>
    <property type="evidence" value="ECO:0007669"/>
    <property type="project" value="TreeGrafter"/>
</dbReference>
<dbReference type="InterPro" id="IPR036458">
    <property type="entry name" value="Na:dicarbo_symporter_sf"/>
</dbReference>
<comment type="subcellular location">
    <subcellularLocation>
        <location evidence="1 7">Membrane</location>
        <topology evidence="1 7">Multi-pass membrane protein</topology>
    </subcellularLocation>
</comment>
<organism evidence="8 9">
    <name type="scientific">Caerostris darwini</name>
    <dbReference type="NCBI Taxonomy" id="1538125"/>
    <lineage>
        <taxon>Eukaryota</taxon>
        <taxon>Metazoa</taxon>
        <taxon>Ecdysozoa</taxon>
        <taxon>Arthropoda</taxon>
        <taxon>Chelicerata</taxon>
        <taxon>Arachnida</taxon>
        <taxon>Araneae</taxon>
        <taxon>Araneomorphae</taxon>
        <taxon>Entelegynae</taxon>
        <taxon>Araneoidea</taxon>
        <taxon>Araneidae</taxon>
        <taxon>Caerostris</taxon>
    </lineage>
</organism>
<accession>A0AAV4UEZ0</accession>
<proteinExistence type="inferred from homology"/>
<evidence type="ECO:0000256" key="2">
    <source>
        <dbReference type="ARBA" id="ARBA00006148"/>
    </source>
</evidence>
<name>A0AAV4UEZ0_9ARAC</name>
<evidence type="ECO:0000256" key="3">
    <source>
        <dbReference type="ARBA" id="ARBA00022448"/>
    </source>
</evidence>
<dbReference type="EMBL" id="BPLQ01011192">
    <property type="protein sequence ID" value="GIY56347.1"/>
    <property type="molecule type" value="Genomic_DNA"/>
</dbReference>
<protein>
    <recommendedName>
        <fullName evidence="7">Amino acid transporter</fullName>
    </recommendedName>
</protein>
<evidence type="ECO:0000256" key="4">
    <source>
        <dbReference type="ARBA" id="ARBA00022692"/>
    </source>
</evidence>
<dbReference type="PANTHER" id="PTHR11958">
    <property type="entry name" value="SODIUM/DICARBOXYLATE SYMPORTER-RELATED"/>
    <property type="match status" value="1"/>
</dbReference>
<keyword evidence="9" id="KW-1185">Reference proteome</keyword>
<sequence>MSKLVQGKIGSRAVAYYMITTVMAIILGIILVLSIKPGVGGSIEVSDGDKPSSRPTLPEDTIMDLFRSLIIFLEDVAVFECQPRLWTKIAVTGLPMRLLTNISLTEIENYSPFPFL</sequence>
<dbReference type="GO" id="GO:0005313">
    <property type="term" value="F:L-glutamate transmembrane transporter activity"/>
    <property type="evidence" value="ECO:0007669"/>
    <property type="project" value="TreeGrafter"/>
</dbReference>
<dbReference type="Proteomes" id="UP001054837">
    <property type="component" value="Unassembled WGS sequence"/>
</dbReference>